<dbReference type="GO" id="GO:0010629">
    <property type="term" value="P:negative regulation of gene expression"/>
    <property type="evidence" value="ECO:0007669"/>
    <property type="project" value="UniProtKB-ARBA"/>
</dbReference>
<name>A0ABD3NQ76_9STRA</name>
<dbReference type="PANTHER" id="PTHR48025">
    <property type="entry name" value="OS02G0815200 PROTEIN"/>
    <property type="match status" value="1"/>
</dbReference>
<dbReference type="SMART" id="SM00360">
    <property type="entry name" value="RRM"/>
    <property type="match status" value="3"/>
</dbReference>
<dbReference type="InterPro" id="IPR050502">
    <property type="entry name" value="Euk_RNA-bind_prot"/>
</dbReference>
<protein>
    <recommendedName>
        <fullName evidence="5">RRM domain-containing protein</fullName>
    </recommendedName>
</protein>
<feature type="region of interest" description="Disordered" evidence="4">
    <location>
        <begin position="387"/>
        <end position="407"/>
    </location>
</feature>
<sequence length="628" mass="68522">MAQVLSMIDSRNFTDMGEPTNIEYDIHAQNPDQGELSADAPAPQQLGHPAQYGDYGAYAHQGGGGSSYAGHTTYSAHAAHGYGQDDDEGEGDDVEEDYQGVEGEDDADDQYIDPQRLDQPLKLFIGQVPKNMNEDELVFIFEPYGRILDLAVIRDRRSGNHRGCAFVTYENGEDAMKVVSEMHGKYKFEGAPWPAQVRPAAGEIDVSPNRGGGVDDTSKLFVGQLPRNADERLVREVFSPYGDIANIYVIRKKHNDPTKNGCAFVKFREREMAQSAIDALDGELQLDGVDKPIRVKFANQNKPQHWPQGPGGGGNRMEHAGMHPTHDMYMNPRSHMVGGGYYIHGSMSPYPSQVPPEEYSSDVGTPPTSIMTPGVHPPPLMGMPPGAYQHGHDSPLSPYHQAPSHHMHHHYHPGYSMYGPYGQGPRPPPYAPGRGQRVGRGSGPPPQVPPRPREGPAGANLFIYHLPIDLTDADLATAFNPFGNVISAKVFVDRYTGESKGFGFVSYDSIMSAELAIEQMNGFQIGNKRLKVQHKRVSHRPPQTGLANPEAMEGGHRNMPLMHQAHDQYYVQGGGGPPGAMGYDLSSPANQTVLTQPPQQINVSGLMRDVEGLEGGDDEIDSLGAHEG</sequence>
<evidence type="ECO:0000256" key="2">
    <source>
        <dbReference type="ARBA" id="ARBA00022884"/>
    </source>
</evidence>
<comment type="caution">
    <text evidence="6">The sequence shown here is derived from an EMBL/GenBank/DDBJ whole genome shotgun (WGS) entry which is preliminary data.</text>
</comment>
<proteinExistence type="predicted"/>
<reference evidence="6 7" key="1">
    <citation type="submission" date="2024-10" db="EMBL/GenBank/DDBJ databases">
        <title>Updated reference genomes for cyclostephanoid diatoms.</title>
        <authorList>
            <person name="Roberts W.R."/>
            <person name="Alverson A.J."/>
        </authorList>
    </citation>
    <scope>NUCLEOTIDE SEQUENCE [LARGE SCALE GENOMIC DNA]</scope>
    <source>
        <strain evidence="6 7">AJA276-08</strain>
    </source>
</reference>
<feature type="region of interest" description="Disordered" evidence="4">
    <location>
        <begin position="422"/>
        <end position="456"/>
    </location>
</feature>
<evidence type="ECO:0000256" key="4">
    <source>
        <dbReference type="SAM" id="MobiDB-lite"/>
    </source>
</evidence>
<dbReference type="InterPro" id="IPR035979">
    <property type="entry name" value="RBD_domain_sf"/>
</dbReference>
<organism evidence="6 7">
    <name type="scientific">Stephanodiscus triporus</name>
    <dbReference type="NCBI Taxonomy" id="2934178"/>
    <lineage>
        <taxon>Eukaryota</taxon>
        <taxon>Sar</taxon>
        <taxon>Stramenopiles</taxon>
        <taxon>Ochrophyta</taxon>
        <taxon>Bacillariophyta</taxon>
        <taxon>Coscinodiscophyceae</taxon>
        <taxon>Thalassiosirophycidae</taxon>
        <taxon>Stephanodiscales</taxon>
        <taxon>Stephanodiscaceae</taxon>
        <taxon>Stephanodiscus</taxon>
    </lineage>
</organism>
<feature type="domain" description="RRM" evidence="5">
    <location>
        <begin position="121"/>
        <end position="185"/>
    </location>
</feature>
<accession>A0ABD3NQ76</accession>
<keyword evidence="7" id="KW-1185">Reference proteome</keyword>
<evidence type="ECO:0000313" key="7">
    <source>
        <dbReference type="Proteomes" id="UP001530315"/>
    </source>
</evidence>
<dbReference type="SUPFAM" id="SSF54928">
    <property type="entry name" value="RNA-binding domain, RBD"/>
    <property type="match status" value="2"/>
</dbReference>
<evidence type="ECO:0000256" key="1">
    <source>
        <dbReference type="ARBA" id="ARBA00022737"/>
    </source>
</evidence>
<keyword evidence="1" id="KW-0677">Repeat</keyword>
<dbReference type="GO" id="GO:0003729">
    <property type="term" value="F:mRNA binding"/>
    <property type="evidence" value="ECO:0007669"/>
    <property type="project" value="UniProtKB-ARBA"/>
</dbReference>
<dbReference type="InterPro" id="IPR012677">
    <property type="entry name" value="Nucleotide-bd_a/b_plait_sf"/>
</dbReference>
<evidence type="ECO:0000259" key="5">
    <source>
        <dbReference type="PROSITE" id="PS50102"/>
    </source>
</evidence>
<feature type="region of interest" description="Disordered" evidence="4">
    <location>
        <begin position="30"/>
        <end position="58"/>
    </location>
</feature>
<dbReference type="Gene3D" id="3.30.70.330">
    <property type="match status" value="3"/>
</dbReference>
<dbReference type="Proteomes" id="UP001530315">
    <property type="component" value="Unassembled WGS sequence"/>
</dbReference>
<evidence type="ECO:0000256" key="3">
    <source>
        <dbReference type="PROSITE-ProRule" id="PRU00176"/>
    </source>
</evidence>
<dbReference type="Pfam" id="PF00076">
    <property type="entry name" value="RRM_1"/>
    <property type="match status" value="3"/>
</dbReference>
<keyword evidence="2 3" id="KW-0694">RNA-binding</keyword>
<dbReference type="InterPro" id="IPR000504">
    <property type="entry name" value="RRM_dom"/>
</dbReference>
<feature type="domain" description="RRM" evidence="5">
    <location>
        <begin position="459"/>
        <end position="537"/>
    </location>
</feature>
<dbReference type="PROSITE" id="PS50102">
    <property type="entry name" value="RRM"/>
    <property type="match status" value="3"/>
</dbReference>
<dbReference type="AlphaFoldDB" id="A0ABD3NQ76"/>
<dbReference type="FunFam" id="3.30.70.330:FF:000383">
    <property type="entry name" value="Sex lethal, isoform D"/>
    <property type="match status" value="1"/>
</dbReference>
<dbReference type="GO" id="GO:0005737">
    <property type="term" value="C:cytoplasm"/>
    <property type="evidence" value="ECO:0007669"/>
    <property type="project" value="UniProtKB-ARBA"/>
</dbReference>
<feature type="domain" description="RRM" evidence="5">
    <location>
        <begin position="218"/>
        <end position="300"/>
    </location>
</feature>
<evidence type="ECO:0000313" key="6">
    <source>
        <dbReference type="EMBL" id="KAL3777262.1"/>
    </source>
</evidence>
<dbReference type="EMBL" id="JALLAZ020001301">
    <property type="protein sequence ID" value="KAL3777262.1"/>
    <property type="molecule type" value="Genomic_DNA"/>
</dbReference>
<dbReference type="PANTHER" id="PTHR48025:SF1">
    <property type="entry name" value="RRM DOMAIN-CONTAINING PROTEIN"/>
    <property type="match status" value="1"/>
</dbReference>
<gene>
    <name evidence="6" type="ORF">ACHAW5_005411</name>
</gene>
<dbReference type="GO" id="GO:0009967">
    <property type="term" value="P:positive regulation of signal transduction"/>
    <property type="evidence" value="ECO:0007669"/>
    <property type="project" value="UniProtKB-ARBA"/>
</dbReference>